<dbReference type="PROSITE" id="PS51257">
    <property type="entry name" value="PROKAR_LIPOPROTEIN"/>
    <property type="match status" value="1"/>
</dbReference>
<dbReference type="Proteomes" id="UP000196102">
    <property type="component" value="Unassembled WGS sequence"/>
</dbReference>
<evidence type="ECO:0000259" key="4">
    <source>
        <dbReference type="PROSITE" id="PS51384"/>
    </source>
</evidence>
<dbReference type="InterPro" id="IPR017938">
    <property type="entry name" value="Riboflavin_synthase-like_b-brl"/>
</dbReference>
<dbReference type="GO" id="GO:0010181">
    <property type="term" value="F:FMN binding"/>
    <property type="evidence" value="ECO:0007669"/>
    <property type="project" value="InterPro"/>
</dbReference>
<dbReference type="Pfam" id="PF03929">
    <property type="entry name" value="PepSY_TM"/>
    <property type="match status" value="1"/>
</dbReference>
<evidence type="ECO:0000256" key="2">
    <source>
        <dbReference type="SAM" id="Phobius"/>
    </source>
</evidence>
<dbReference type="InterPro" id="IPR039261">
    <property type="entry name" value="FNR_nucleotide-bd"/>
</dbReference>
<dbReference type="InterPro" id="IPR001094">
    <property type="entry name" value="Flavdoxin-like"/>
</dbReference>
<feature type="transmembrane region" description="Helical" evidence="2">
    <location>
        <begin position="298"/>
        <end position="323"/>
    </location>
</feature>
<dbReference type="GO" id="GO:0019344">
    <property type="term" value="P:cysteine biosynthetic process"/>
    <property type="evidence" value="ECO:0007669"/>
    <property type="project" value="UniProtKB-KW"/>
</dbReference>
<feature type="transmembrane region" description="Helical" evidence="2">
    <location>
        <begin position="130"/>
        <end position="151"/>
    </location>
</feature>
<evidence type="ECO:0000313" key="6">
    <source>
        <dbReference type="Proteomes" id="UP000196102"/>
    </source>
</evidence>
<dbReference type="GO" id="GO:0005829">
    <property type="term" value="C:cytosol"/>
    <property type="evidence" value="ECO:0007669"/>
    <property type="project" value="TreeGrafter"/>
</dbReference>
<evidence type="ECO:0000313" key="5">
    <source>
        <dbReference type="EMBL" id="OUS16845.1"/>
    </source>
</evidence>
<organism evidence="5 6">
    <name type="scientific">Nonlabens dokdonensis</name>
    <dbReference type="NCBI Taxonomy" id="328515"/>
    <lineage>
        <taxon>Bacteria</taxon>
        <taxon>Pseudomonadati</taxon>
        <taxon>Bacteroidota</taxon>
        <taxon>Flavobacteriia</taxon>
        <taxon>Flavobacteriales</taxon>
        <taxon>Flavobacteriaceae</taxon>
        <taxon>Nonlabens</taxon>
    </lineage>
</organism>
<dbReference type="Pfam" id="PF00175">
    <property type="entry name" value="NAD_binding_1"/>
    <property type="match status" value="1"/>
</dbReference>
<comment type="caution">
    <text evidence="5">The sequence shown here is derived from an EMBL/GenBank/DDBJ whole genome shotgun (WGS) entry which is preliminary data.</text>
</comment>
<dbReference type="InterPro" id="IPR005625">
    <property type="entry name" value="PepSY-ass_TM"/>
</dbReference>
<keyword evidence="2" id="KW-0472">Membrane</keyword>
<dbReference type="AlphaFoldDB" id="A0A1Z8B2P0"/>
<protein>
    <submittedName>
        <fullName evidence="5">Uncharacterized protein</fullName>
    </submittedName>
</protein>
<dbReference type="PROSITE" id="PS51384">
    <property type="entry name" value="FAD_FR"/>
    <property type="match status" value="1"/>
</dbReference>
<dbReference type="PROSITE" id="PS50902">
    <property type="entry name" value="FLAVODOXIN_LIKE"/>
    <property type="match status" value="1"/>
</dbReference>
<feature type="domain" description="Flavodoxin-like" evidence="3">
    <location>
        <begin position="343"/>
        <end position="478"/>
    </location>
</feature>
<dbReference type="Pfam" id="PF00258">
    <property type="entry name" value="Flavodoxin_1"/>
    <property type="match status" value="1"/>
</dbReference>
<dbReference type="PANTHER" id="PTHR19384">
    <property type="entry name" value="NITRIC OXIDE SYNTHASE-RELATED"/>
    <property type="match status" value="1"/>
</dbReference>
<dbReference type="GO" id="GO:0016491">
    <property type="term" value="F:oxidoreductase activity"/>
    <property type="evidence" value="ECO:0007669"/>
    <property type="project" value="InterPro"/>
</dbReference>
<dbReference type="SUPFAM" id="SSF63380">
    <property type="entry name" value="Riboflavin synthase domain-like"/>
    <property type="match status" value="1"/>
</dbReference>
<evidence type="ECO:0000256" key="1">
    <source>
        <dbReference type="ARBA" id="ARBA00022630"/>
    </source>
</evidence>
<dbReference type="InterPro" id="IPR029039">
    <property type="entry name" value="Flavoprotein-like_sf"/>
</dbReference>
<dbReference type="InterPro" id="IPR001433">
    <property type="entry name" value="OxRdtase_FAD/NAD-bd"/>
</dbReference>
<reference evidence="6" key="1">
    <citation type="journal article" date="2017" name="Proc. Natl. Acad. Sci. U.S.A.">
        <title>Simulation of Deepwater Horizon oil plume reveals substrate specialization within a complex community of hydrocarbon-degraders.</title>
        <authorList>
            <person name="Hu P."/>
            <person name="Dubinsky E.A."/>
            <person name="Probst A.J."/>
            <person name="Wang J."/>
            <person name="Sieber C.M.K."/>
            <person name="Tom L.M."/>
            <person name="Gardinali P."/>
            <person name="Banfield J.F."/>
            <person name="Atlas R.M."/>
            <person name="Andersen G.L."/>
        </authorList>
    </citation>
    <scope>NUCLEOTIDE SEQUENCE [LARGE SCALE GENOMIC DNA]</scope>
</reference>
<evidence type="ECO:0000259" key="3">
    <source>
        <dbReference type="PROSITE" id="PS50902"/>
    </source>
</evidence>
<dbReference type="SUPFAM" id="SSF52218">
    <property type="entry name" value="Flavoproteins"/>
    <property type="match status" value="1"/>
</dbReference>
<keyword evidence="1" id="KW-0285">Flavoprotein</keyword>
<dbReference type="GO" id="GO:0050660">
    <property type="term" value="F:flavin adenine dinucleotide binding"/>
    <property type="evidence" value="ECO:0007669"/>
    <property type="project" value="TreeGrafter"/>
</dbReference>
<feature type="transmembrane region" description="Helical" evidence="2">
    <location>
        <begin position="172"/>
        <end position="198"/>
    </location>
</feature>
<dbReference type="Gene3D" id="3.40.50.360">
    <property type="match status" value="1"/>
</dbReference>
<feature type="domain" description="FAD-binding FR-type" evidence="4">
    <location>
        <begin position="495"/>
        <end position="594"/>
    </location>
</feature>
<dbReference type="PRINTS" id="PR00369">
    <property type="entry name" value="FLAVODOXIN"/>
</dbReference>
<dbReference type="Gene3D" id="2.40.30.10">
    <property type="entry name" value="Translation factors"/>
    <property type="match status" value="1"/>
</dbReference>
<sequence>MILSFWRYCHLILAFVSALFLIVASVTGAILACEPITNNTQAYQIVDIEDVTLATTITQLKEEYEEVISLEVTAYHDVIASVITYDGNSEDIYINPQTGRKLGVVQQRDPIYVWTTNLHRSLFLKSIGRFFVGFVSLLLCLVAVSGLFLLAQRQGGFLKLYRRIKEKDFNQRYHIILGRWLLIPIIVIAATGVFLSLITFDIVPISKTEHDWSKEPSQQVSTGDISDIPFFQGLNLSEIRNLSFPFSEDELDYYEINLKDRDVLVHQYSGEVISEIEHPFNFILSQWSYNLHTGTGSILWSVILFISSCSLLFFIFSGITIYLKRKRNTKQHLVLDDKDASEIVILVGSEGGSTFAFAKALAKQISKQGKSVYLGSLNQYTSYQKATQLLILTATYGDGDAPTNARHFIKKLAIINQPNHIQYAVVGFGSRDYEHYCRFAEVVDQALKQQDQYSPLLGLEKINEHSQDAINNWLHNYSQASGIELKKELAVKKSHDYMQFKVVERSPLNLDDTFILKLKIHKKQRVQSGDILQILAPNVDKPRAYSIACNDNEILLSVKLHRKGICSSYLSKLAAGDCITGYVEKNPNFHISKDGAPVVYISNGTGIAPFLGMINHNGSRVASKDQYLFWGGKFMESFELYKSFIEKGKRHLHICQVATSRELSKTYVQDELWKQKELLSTVLNQNGTIMICGSIAMRDDVLKTLEQVMALECQKDLALYEQNGQILTDCY</sequence>
<keyword evidence="2" id="KW-0812">Transmembrane</keyword>
<dbReference type="SUPFAM" id="SSF52343">
    <property type="entry name" value="Ferredoxin reductase-like, C-terminal NADP-linked domain"/>
    <property type="match status" value="1"/>
</dbReference>
<dbReference type="InterPro" id="IPR008254">
    <property type="entry name" value="Flavodoxin/NO_synth"/>
</dbReference>
<dbReference type="Gene3D" id="3.40.50.80">
    <property type="entry name" value="Nucleotide-binding domain of ferredoxin-NADP reductase (FNR) module"/>
    <property type="match status" value="1"/>
</dbReference>
<proteinExistence type="predicted"/>
<name>A0A1Z8B2P0_9FLAO</name>
<dbReference type="InterPro" id="IPR017927">
    <property type="entry name" value="FAD-bd_FR_type"/>
</dbReference>
<dbReference type="EMBL" id="MAAX01000087">
    <property type="protein sequence ID" value="OUS16845.1"/>
    <property type="molecule type" value="Genomic_DNA"/>
</dbReference>
<gene>
    <name evidence="5" type="ORF">A9Q93_05290</name>
</gene>
<accession>A0A1Z8B2P0</accession>
<dbReference type="RefSeq" id="WP_303686354.1">
    <property type="nucleotide sequence ID" value="NZ_CAJXYO010000001.1"/>
</dbReference>
<keyword evidence="2" id="KW-1133">Transmembrane helix</keyword>